<keyword evidence="5" id="KW-1185">Reference proteome</keyword>
<feature type="transmembrane region" description="Helical" evidence="2">
    <location>
        <begin position="20"/>
        <end position="41"/>
    </location>
</feature>
<comment type="caution">
    <text evidence="4">The sequence shown here is derived from an EMBL/GenBank/DDBJ whole genome shotgun (WGS) entry which is preliminary data.</text>
</comment>
<dbReference type="Proteomes" id="UP001207654">
    <property type="component" value="Unassembled WGS sequence"/>
</dbReference>
<gene>
    <name evidence="4" type="ORF">OV287_34850</name>
</gene>
<feature type="domain" description="TadE-like" evidence="3">
    <location>
        <begin position="14"/>
        <end position="55"/>
    </location>
</feature>
<reference evidence="4 5" key="1">
    <citation type="submission" date="2022-11" db="EMBL/GenBank/DDBJ databases">
        <title>Minimal conservation of predation-associated metabolite biosynthetic gene clusters underscores biosynthetic potential of Myxococcota including descriptions for ten novel species: Archangium lansinium sp. nov., Myxococcus landrumus sp. nov., Nannocystis bai.</title>
        <authorList>
            <person name="Ahearne A."/>
            <person name="Stevens C."/>
            <person name="Phillips K."/>
        </authorList>
    </citation>
    <scope>NUCLEOTIDE SEQUENCE [LARGE SCALE GENOMIC DNA]</scope>
    <source>
        <strain evidence="4 5">MIWBW</strain>
    </source>
</reference>
<evidence type="ECO:0000256" key="2">
    <source>
        <dbReference type="SAM" id="Phobius"/>
    </source>
</evidence>
<protein>
    <submittedName>
        <fullName evidence="4">Pilus assembly protein</fullName>
    </submittedName>
</protein>
<dbReference type="RefSeq" id="WP_267538356.1">
    <property type="nucleotide sequence ID" value="NZ_JAPNKA010000001.1"/>
</dbReference>
<accession>A0ABT4ADB0</accession>
<feature type="compositionally biased region" description="Basic and acidic residues" evidence="1">
    <location>
        <begin position="373"/>
        <end position="382"/>
    </location>
</feature>
<evidence type="ECO:0000259" key="3">
    <source>
        <dbReference type="Pfam" id="PF07811"/>
    </source>
</evidence>
<keyword evidence="2" id="KW-1133">Transmembrane helix</keyword>
<dbReference type="EMBL" id="JAPNKA010000001">
    <property type="protein sequence ID" value="MCY1079651.1"/>
    <property type="molecule type" value="Genomic_DNA"/>
</dbReference>
<evidence type="ECO:0000313" key="5">
    <source>
        <dbReference type="Proteomes" id="UP001207654"/>
    </source>
</evidence>
<feature type="region of interest" description="Disordered" evidence="1">
    <location>
        <begin position="361"/>
        <end position="382"/>
    </location>
</feature>
<dbReference type="Pfam" id="PF07811">
    <property type="entry name" value="TadE"/>
    <property type="match status" value="1"/>
</dbReference>
<organism evidence="4 5">
    <name type="scientific">Archangium lansingense</name>
    <dbReference type="NCBI Taxonomy" id="2995310"/>
    <lineage>
        <taxon>Bacteria</taxon>
        <taxon>Pseudomonadati</taxon>
        <taxon>Myxococcota</taxon>
        <taxon>Myxococcia</taxon>
        <taxon>Myxococcales</taxon>
        <taxon>Cystobacterineae</taxon>
        <taxon>Archangiaceae</taxon>
        <taxon>Archangium</taxon>
    </lineage>
</organism>
<sequence>MLHSRAQRKSVPRGATTVELALVVPLLVSMVMFSVFLCEVIRARLKLQEASRYVAWEMTSYTLSDYATADHDRAFGLAMKATVKEASERYADLDSIEPQGRFGTMLRAAPVQVRVRNQSVAGIDLSRVFPGGAGGKGSEAAAARGKTLDFFLGHFRFNTRGQVEVETTSTLSSYVLPRRYLQKEQHGFFDVDNWGGRDLSNLPVKEHYTLIANGWHLPDGGDALMKPKQAGVHDGGSPHGLRLQVDRMKFLGVGNYLDQVELDRLGAVANLILPDFQGPFVVSHNYVPGESGRGCNKSKHGAPMGLNNVNAYPGLDDPAQRCFDTAPFRDTQAYDQSLYRKMFMARGGNFMGCKHAQADAPHMPGLDPSTSKDSNERKIPCE</sequence>
<keyword evidence="2" id="KW-0812">Transmembrane</keyword>
<dbReference type="InterPro" id="IPR012495">
    <property type="entry name" value="TadE-like_dom"/>
</dbReference>
<keyword evidence="2" id="KW-0472">Membrane</keyword>
<proteinExistence type="predicted"/>
<evidence type="ECO:0000256" key="1">
    <source>
        <dbReference type="SAM" id="MobiDB-lite"/>
    </source>
</evidence>
<name>A0ABT4ADB0_9BACT</name>
<evidence type="ECO:0000313" key="4">
    <source>
        <dbReference type="EMBL" id="MCY1079651.1"/>
    </source>
</evidence>